<sequence length="328" mass="35211">MIFSEVSRRPRQTATAVALLTLGGTAAHADCGEVTITEMDWASSAVVSSVATFLMAQGYGCDVTLVPSSTTPALLSVAETGTPDIVTEMWTNGSTIYDQLLAEGKVTPAADVISDGGQGGWWVPDYLVEQHPELATVEGVLANPDLLGGRFHSCPDGWACKYDTIDLVNAFGMPEAGYEIFEHGSGETLASSIASAVENREPWIGYYWSPTAIVGRYNLVKVDLGPYNAEAYDCALSPDCTGGGTSDYATSPVKTVLTNDFIDREPEIAELMENLSFTNAQMNDVLAWQQTNNASNEEAAVHFLTSYPDVWSGWLNDAARERLAALLQ</sequence>
<dbReference type="OrthoDB" id="9786266at2"/>
<evidence type="ECO:0000313" key="4">
    <source>
        <dbReference type="Proteomes" id="UP000245680"/>
    </source>
</evidence>
<proteinExistence type="predicted"/>
<name>A0A2V2LHU8_9RHOB</name>
<dbReference type="GO" id="GO:0022857">
    <property type="term" value="F:transmembrane transporter activity"/>
    <property type="evidence" value="ECO:0007669"/>
    <property type="project" value="InterPro"/>
</dbReference>
<gene>
    <name evidence="3" type="ORF">DKT77_05410</name>
</gene>
<accession>A0A2V2LHU8</accession>
<reference evidence="3 4" key="1">
    <citation type="submission" date="2018-05" db="EMBL/GenBank/DDBJ databases">
        <title>Rhodobacteraceae gen. nov., sp. nov. isolated from sea water.</title>
        <authorList>
            <person name="Ren Y."/>
        </authorList>
    </citation>
    <scope>NUCLEOTIDE SEQUENCE [LARGE SCALE GENOMIC DNA]</scope>
    <source>
        <strain evidence="3 4">TG-679</strain>
    </source>
</reference>
<dbReference type="EMBL" id="QGKU01000025">
    <property type="protein sequence ID" value="PWR03581.1"/>
    <property type="molecule type" value="Genomic_DNA"/>
</dbReference>
<evidence type="ECO:0000313" key="3">
    <source>
        <dbReference type="EMBL" id="PWR03581.1"/>
    </source>
</evidence>
<evidence type="ECO:0000259" key="2">
    <source>
        <dbReference type="Pfam" id="PF04069"/>
    </source>
</evidence>
<feature type="chain" id="PRO_5016140423" evidence="1">
    <location>
        <begin position="30"/>
        <end position="328"/>
    </location>
</feature>
<protein>
    <submittedName>
        <fullName evidence="3">Glycine/betaine ABC transporter substrate-binding protein</fullName>
    </submittedName>
</protein>
<dbReference type="GO" id="GO:0043190">
    <property type="term" value="C:ATP-binding cassette (ABC) transporter complex"/>
    <property type="evidence" value="ECO:0007669"/>
    <property type="project" value="InterPro"/>
</dbReference>
<feature type="domain" description="ABC-type glycine betaine transport system substrate-binding" evidence="2">
    <location>
        <begin position="33"/>
        <end position="305"/>
    </location>
</feature>
<keyword evidence="4" id="KW-1185">Reference proteome</keyword>
<dbReference type="RefSeq" id="WP_109810699.1">
    <property type="nucleotide sequence ID" value="NZ_QGKU01000025.1"/>
</dbReference>
<dbReference type="Gene3D" id="3.40.190.100">
    <property type="entry name" value="Glycine betaine-binding periplasmic protein, domain 2"/>
    <property type="match status" value="1"/>
</dbReference>
<dbReference type="Gene3D" id="3.40.190.10">
    <property type="entry name" value="Periplasmic binding protein-like II"/>
    <property type="match status" value="1"/>
</dbReference>
<dbReference type="SUPFAM" id="SSF53850">
    <property type="entry name" value="Periplasmic binding protein-like II"/>
    <property type="match status" value="1"/>
</dbReference>
<dbReference type="InterPro" id="IPR007210">
    <property type="entry name" value="ABC_Gly_betaine_transp_sub-bd"/>
</dbReference>
<comment type="caution">
    <text evidence="3">The sequence shown here is derived from an EMBL/GenBank/DDBJ whole genome shotgun (WGS) entry which is preliminary data.</text>
</comment>
<evidence type="ECO:0000256" key="1">
    <source>
        <dbReference type="SAM" id="SignalP"/>
    </source>
</evidence>
<keyword evidence="1" id="KW-0732">Signal</keyword>
<dbReference type="Proteomes" id="UP000245680">
    <property type="component" value="Unassembled WGS sequence"/>
</dbReference>
<dbReference type="Pfam" id="PF04069">
    <property type="entry name" value="OpuAC"/>
    <property type="match status" value="1"/>
</dbReference>
<dbReference type="AlphaFoldDB" id="A0A2V2LHU8"/>
<organism evidence="3 4">
    <name type="scientific">Meridianimarinicoccus roseus</name>
    <dbReference type="NCBI Taxonomy" id="2072018"/>
    <lineage>
        <taxon>Bacteria</taxon>
        <taxon>Pseudomonadati</taxon>
        <taxon>Pseudomonadota</taxon>
        <taxon>Alphaproteobacteria</taxon>
        <taxon>Rhodobacterales</taxon>
        <taxon>Paracoccaceae</taxon>
        <taxon>Meridianimarinicoccus</taxon>
    </lineage>
</organism>
<feature type="signal peptide" evidence="1">
    <location>
        <begin position="1"/>
        <end position="29"/>
    </location>
</feature>